<sequence>MSGAAQAAEAAPVGPPMGEISARENKKLADKYIRNDNQHSLSRGHYAAKADFFFDFEQISTFYYANVASQWQIFNGDMWADLEQSTRSKLSKENGTSTHVIVTGTYDTCTLADVDNVQQPLYLDLPGAIRVPRLFYWKLRTTMWTRRTASCTSASTTRTRRSTTACTYVRTYARTVTMVAVTRAAITETIRQRPNPAAVTGTIPNRTPTTDSSTATAVPKSRTKRFTASWTQSCTDS</sequence>
<evidence type="ECO:0000256" key="4">
    <source>
        <dbReference type="PIRSR" id="PIRSR640255-1"/>
    </source>
</evidence>
<dbReference type="GO" id="GO:0000014">
    <property type="term" value="F:single-stranded DNA endodeoxyribonuclease activity"/>
    <property type="evidence" value="ECO:0007669"/>
    <property type="project" value="TreeGrafter"/>
</dbReference>
<dbReference type="GO" id="GO:0005634">
    <property type="term" value="C:nucleus"/>
    <property type="evidence" value="ECO:0007669"/>
    <property type="project" value="TreeGrafter"/>
</dbReference>
<accession>A0A8R2JM39</accession>
<dbReference type="SUPFAM" id="SSF54060">
    <property type="entry name" value="His-Me finger endonucleases"/>
    <property type="match status" value="1"/>
</dbReference>
<dbReference type="GO" id="GO:0003676">
    <property type="term" value="F:nucleic acid binding"/>
    <property type="evidence" value="ECO:0007669"/>
    <property type="project" value="InterPro"/>
</dbReference>
<feature type="region of interest" description="Disordered" evidence="6">
    <location>
        <begin position="196"/>
        <end position="237"/>
    </location>
</feature>
<name>A0A8R2JM39_ACYPI</name>
<evidence type="ECO:0000313" key="8">
    <source>
        <dbReference type="EnsemblMetazoa" id="XP_029342033.1"/>
    </source>
</evidence>
<keyword evidence="5" id="KW-0479">Metal-binding</keyword>
<evidence type="ECO:0000313" key="9">
    <source>
        <dbReference type="Proteomes" id="UP000007819"/>
    </source>
</evidence>
<keyword evidence="9" id="KW-1185">Reference proteome</keyword>
<dbReference type="RefSeq" id="XP_029342033.1">
    <property type="nucleotide sequence ID" value="XM_029486173.1"/>
</dbReference>
<dbReference type="KEGG" id="api:107882808"/>
<feature type="binding site" evidence="5">
    <location>
        <position position="75"/>
    </location>
    <ligand>
        <name>Mg(2+)</name>
        <dbReference type="ChEBI" id="CHEBI:18420"/>
        <note>catalytic</note>
    </ligand>
</feature>
<dbReference type="InterPro" id="IPR001604">
    <property type="entry name" value="Endo_G_ENPP1-like_dom"/>
</dbReference>
<feature type="domain" description="DNA/RNA non-specific endonuclease/pyrophosphatase/phosphodiesterase" evidence="7">
    <location>
        <begin position="27"/>
        <end position="137"/>
    </location>
</feature>
<feature type="compositionally biased region" description="Polar residues" evidence="6">
    <location>
        <begin position="202"/>
        <end position="216"/>
    </location>
</feature>
<feature type="active site" description="Proton acceptor" evidence="4">
    <location>
        <position position="45"/>
    </location>
</feature>
<evidence type="ECO:0000256" key="3">
    <source>
        <dbReference type="ARBA" id="ARBA00022759"/>
    </source>
</evidence>
<dbReference type="PANTHER" id="PTHR13966">
    <property type="entry name" value="ENDONUCLEASE RELATED"/>
    <property type="match status" value="1"/>
</dbReference>
<dbReference type="Proteomes" id="UP000007819">
    <property type="component" value="Chromosome A1"/>
</dbReference>
<dbReference type="Gene3D" id="3.40.570.10">
    <property type="entry name" value="Extracellular Endonuclease, subunit A"/>
    <property type="match status" value="1"/>
</dbReference>
<dbReference type="EnsemblMetazoa" id="XM_029486173.1">
    <property type="protein sequence ID" value="XP_029342033.1"/>
    <property type="gene ID" value="LOC107882808"/>
</dbReference>
<proteinExistence type="inferred from homology"/>
<dbReference type="Pfam" id="PF01223">
    <property type="entry name" value="Endonuclease_NS"/>
    <property type="match status" value="1"/>
</dbReference>
<evidence type="ECO:0000259" key="7">
    <source>
        <dbReference type="Pfam" id="PF01223"/>
    </source>
</evidence>
<feature type="compositionally biased region" description="Polar residues" evidence="6">
    <location>
        <begin position="226"/>
        <end position="237"/>
    </location>
</feature>
<keyword evidence="2" id="KW-0540">Nuclease</keyword>
<evidence type="ECO:0000256" key="6">
    <source>
        <dbReference type="SAM" id="MobiDB-lite"/>
    </source>
</evidence>
<keyword evidence="3" id="KW-0378">Hydrolase</keyword>
<dbReference type="OrthoDB" id="5960141at2759"/>
<dbReference type="GO" id="GO:0004521">
    <property type="term" value="F:RNA endonuclease activity"/>
    <property type="evidence" value="ECO:0007669"/>
    <property type="project" value="TreeGrafter"/>
</dbReference>
<dbReference type="InterPro" id="IPR044929">
    <property type="entry name" value="DNA/RNA_non-sp_Endonuclease_sf"/>
</dbReference>
<reference evidence="8" key="2">
    <citation type="submission" date="2022-06" db="UniProtKB">
        <authorList>
            <consortium name="EnsemblMetazoa"/>
        </authorList>
    </citation>
    <scope>IDENTIFICATION</scope>
</reference>
<keyword evidence="3" id="KW-0255">Endonuclease</keyword>
<dbReference type="GO" id="GO:0046872">
    <property type="term" value="F:metal ion binding"/>
    <property type="evidence" value="ECO:0007669"/>
    <property type="project" value="UniProtKB-KW"/>
</dbReference>
<dbReference type="InterPro" id="IPR040255">
    <property type="entry name" value="Non-specific_endonuclease"/>
</dbReference>
<dbReference type="InterPro" id="IPR044925">
    <property type="entry name" value="His-Me_finger_sf"/>
</dbReference>
<dbReference type="GO" id="GO:0005743">
    <property type="term" value="C:mitochondrial inner membrane"/>
    <property type="evidence" value="ECO:0007669"/>
    <property type="project" value="TreeGrafter"/>
</dbReference>
<dbReference type="AlphaFoldDB" id="A0A8R2JM39"/>
<feature type="compositionally biased region" description="Low complexity" evidence="6">
    <location>
        <begin position="1"/>
        <end position="11"/>
    </location>
</feature>
<dbReference type="PANTHER" id="PTHR13966:SF19">
    <property type="entry name" value="NUCLEASE EXOG, MITOCHONDRIAL"/>
    <property type="match status" value="1"/>
</dbReference>
<evidence type="ECO:0000256" key="5">
    <source>
        <dbReference type="PIRSR" id="PIRSR640255-2"/>
    </source>
</evidence>
<protein>
    <recommendedName>
        <fullName evidence="7">DNA/RNA non-specific endonuclease/pyrophosphatase/phosphodiesterase domain-containing protein</fullName>
    </recommendedName>
</protein>
<evidence type="ECO:0000256" key="2">
    <source>
        <dbReference type="ARBA" id="ARBA00022722"/>
    </source>
</evidence>
<feature type="region of interest" description="Disordered" evidence="6">
    <location>
        <begin position="1"/>
        <end position="20"/>
    </location>
</feature>
<comment type="similarity">
    <text evidence="1">Belongs to the DNA/RNA non-specific endonuclease family.</text>
</comment>
<evidence type="ECO:0000256" key="1">
    <source>
        <dbReference type="ARBA" id="ARBA00010052"/>
    </source>
</evidence>
<dbReference type="GeneID" id="107882808"/>
<organism evidence="8 9">
    <name type="scientific">Acyrthosiphon pisum</name>
    <name type="common">Pea aphid</name>
    <dbReference type="NCBI Taxonomy" id="7029"/>
    <lineage>
        <taxon>Eukaryota</taxon>
        <taxon>Metazoa</taxon>
        <taxon>Ecdysozoa</taxon>
        <taxon>Arthropoda</taxon>
        <taxon>Hexapoda</taxon>
        <taxon>Insecta</taxon>
        <taxon>Pterygota</taxon>
        <taxon>Neoptera</taxon>
        <taxon>Paraneoptera</taxon>
        <taxon>Hemiptera</taxon>
        <taxon>Sternorrhyncha</taxon>
        <taxon>Aphidomorpha</taxon>
        <taxon>Aphidoidea</taxon>
        <taxon>Aphididae</taxon>
        <taxon>Macrosiphini</taxon>
        <taxon>Acyrthosiphon</taxon>
    </lineage>
</organism>
<dbReference type="GO" id="GO:0006309">
    <property type="term" value="P:apoptotic DNA fragmentation"/>
    <property type="evidence" value="ECO:0007669"/>
    <property type="project" value="TreeGrafter"/>
</dbReference>
<reference evidence="9" key="1">
    <citation type="submission" date="2010-06" db="EMBL/GenBank/DDBJ databases">
        <authorList>
            <person name="Jiang H."/>
            <person name="Abraham K."/>
            <person name="Ali S."/>
            <person name="Alsbrooks S.L."/>
            <person name="Anim B.N."/>
            <person name="Anosike U.S."/>
            <person name="Attaway T."/>
            <person name="Bandaranaike D.P."/>
            <person name="Battles P.K."/>
            <person name="Bell S.N."/>
            <person name="Bell A.V."/>
            <person name="Beltran B."/>
            <person name="Bickham C."/>
            <person name="Bustamante Y."/>
            <person name="Caleb T."/>
            <person name="Canada A."/>
            <person name="Cardenas V."/>
            <person name="Carter K."/>
            <person name="Chacko J."/>
            <person name="Chandrabose M.N."/>
            <person name="Chavez D."/>
            <person name="Chavez A."/>
            <person name="Chen L."/>
            <person name="Chu H.-S."/>
            <person name="Claassen K.J."/>
            <person name="Cockrell R."/>
            <person name="Collins M."/>
            <person name="Cooper J.A."/>
            <person name="Cree A."/>
            <person name="Curry S.M."/>
            <person name="Da Y."/>
            <person name="Dao M.D."/>
            <person name="Das B."/>
            <person name="Davila M.-L."/>
            <person name="Davy-Carroll L."/>
            <person name="Denson S."/>
            <person name="Dinh H."/>
            <person name="Ebong V.E."/>
            <person name="Edwards J.R."/>
            <person name="Egan A."/>
            <person name="El-Daye J."/>
            <person name="Escobedo L."/>
            <person name="Fernandez S."/>
            <person name="Fernando P.R."/>
            <person name="Flagg N."/>
            <person name="Forbes L.D."/>
            <person name="Fowler R.G."/>
            <person name="Fu Q."/>
            <person name="Gabisi R.A."/>
            <person name="Ganer J."/>
            <person name="Garbino Pronczuk A."/>
            <person name="Garcia R.M."/>
            <person name="Garner T."/>
            <person name="Garrett T.E."/>
            <person name="Gonzalez D.A."/>
            <person name="Hamid H."/>
            <person name="Hawkins E.S."/>
            <person name="Hirani K."/>
            <person name="Hogues M.E."/>
            <person name="Hollins B."/>
            <person name="Hsiao C.-H."/>
            <person name="Jabil R."/>
            <person name="James M.L."/>
            <person name="Jhangiani S.N."/>
            <person name="Johnson B."/>
            <person name="Johnson Q."/>
            <person name="Joshi V."/>
            <person name="Kalu J.B."/>
            <person name="Kam C."/>
            <person name="Kashfia A."/>
            <person name="Keebler J."/>
            <person name="Kisamo H."/>
            <person name="Kovar C.L."/>
            <person name="Lago L.A."/>
            <person name="Lai C.-Y."/>
            <person name="Laidlaw J."/>
            <person name="Lara F."/>
            <person name="Le T.-K."/>
            <person name="Lee S.L."/>
            <person name="Legall F.H."/>
            <person name="Lemon S.J."/>
            <person name="Lewis L.R."/>
            <person name="Li B."/>
            <person name="Liu Y."/>
            <person name="Liu Y.-S."/>
            <person name="Lopez J."/>
            <person name="Lozado R.J."/>
            <person name="Lu J."/>
            <person name="Madu R.C."/>
            <person name="Maheshwari M."/>
            <person name="Maheshwari R."/>
            <person name="Malloy K."/>
            <person name="Martinez E."/>
            <person name="Mathew T."/>
            <person name="Mercado I.C."/>
            <person name="Mercado C."/>
            <person name="Meyer B."/>
            <person name="Montgomery K."/>
            <person name="Morgan M.B."/>
            <person name="Munidasa M."/>
            <person name="Nazareth L.V."/>
            <person name="Nelson J."/>
            <person name="Ng B.M."/>
            <person name="Nguyen N.B."/>
            <person name="Nguyen P.Q."/>
            <person name="Nguyen T."/>
            <person name="Obregon M."/>
            <person name="Okwuonu G.O."/>
            <person name="Onwere C.G."/>
            <person name="Orozco G."/>
            <person name="Parra A."/>
            <person name="Patel S."/>
            <person name="Patil S."/>
            <person name="Perez A."/>
            <person name="Perez Y."/>
            <person name="Pham C."/>
            <person name="Primus E.L."/>
            <person name="Pu L.-L."/>
            <person name="Puazo M."/>
            <person name="Qin X."/>
            <person name="Quiroz J.B."/>
            <person name="Reese J."/>
            <person name="Richards S."/>
            <person name="Rives C.M."/>
            <person name="Robberts R."/>
            <person name="Ruiz S.J."/>
            <person name="Ruiz M.J."/>
            <person name="Santibanez J."/>
            <person name="Schneider B.W."/>
            <person name="Sisson I."/>
            <person name="Smith M."/>
            <person name="Sodergren E."/>
            <person name="Song X.-Z."/>
            <person name="Song B.B."/>
            <person name="Summersgill H."/>
            <person name="Thelus R."/>
            <person name="Thornton R.D."/>
            <person name="Trejos Z.Y."/>
            <person name="Usmani K."/>
            <person name="Vattathil S."/>
            <person name="Villasana D."/>
            <person name="Walker D.L."/>
            <person name="Wang S."/>
            <person name="Wang K."/>
            <person name="White C.S."/>
            <person name="Williams A.C."/>
            <person name="Williamson J."/>
            <person name="Wilson K."/>
            <person name="Woghiren I.O."/>
            <person name="Woodworth J.R."/>
            <person name="Worley K.C."/>
            <person name="Wright R.A."/>
            <person name="Wu W."/>
            <person name="Young L."/>
            <person name="Zhang L."/>
            <person name="Zhang J."/>
            <person name="Zhu Y."/>
            <person name="Muzny D.M."/>
            <person name="Weinstock G."/>
            <person name="Gibbs R.A."/>
        </authorList>
    </citation>
    <scope>NUCLEOTIDE SEQUENCE [LARGE SCALE GENOMIC DNA]</scope>
    <source>
        <strain evidence="9">LSR1</strain>
    </source>
</reference>